<feature type="domain" description="Fe2OG dioxygenase" evidence="5">
    <location>
        <begin position="540"/>
        <end position="641"/>
    </location>
</feature>
<evidence type="ECO:0000313" key="6">
    <source>
        <dbReference type="EMBL" id="TVU02331.1"/>
    </source>
</evidence>
<accession>A0A5J9STH0</accession>
<dbReference type="InterPro" id="IPR044861">
    <property type="entry name" value="IPNS-like_FE2OG_OXY"/>
</dbReference>
<name>A0A5J9STH0_9POAL</name>
<dbReference type="Pfam" id="PF03171">
    <property type="entry name" value="2OG-FeII_Oxy"/>
    <property type="match status" value="2"/>
</dbReference>
<dbReference type="InterPro" id="IPR027443">
    <property type="entry name" value="IPNS-like_sf"/>
</dbReference>
<organism evidence="6 7">
    <name type="scientific">Eragrostis curvula</name>
    <name type="common">weeping love grass</name>
    <dbReference type="NCBI Taxonomy" id="38414"/>
    <lineage>
        <taxon>Eukaryota</taxon>
        <taxon>Viridiplantae</taxon>
        <taxon>Streptophyta</taxon>
        <taxon>Embryophyta</taxon>
        <taxon>Tracheophyta</taxon>
        <taxon>Spermatophyta</taxon>
        <taxon>Magnoliopsida</taxon>
        <taxon>Liliopsida</taxon>
        <taxon>Poales</taxon>
        <taxon>Poaceae</taxon>
        <taxon>PACMAD clade</taxon>
        <taxon>Chloridoideae</taxon>
        <taxon>Eragrostideae</taxon>
        <taxon>Eragrostidinae</taxon>
        <taxon>Eragrostis</taxon>
    </lineage>
</organism>
<dbReference type="GO" id="GO:0046872">
    <property type="term" value="F:metal ion binding"/>
    <property type="evidence" value="ECO:0007669"/>
    <property type="project" value="UniProtKB-KW"/>
</dbReference>
<dbReference type="EMBL" id="RWGY01000336">
    <property type="protein sequence ID" value="TVU02331.1"/>
    <property type="molecule type" value="Genomic_DNA"/>
</dbReference>
<evidence type="ECO:0000313" key="7">
    <source>
        <dbReference type="Proteomes" id="UP000324897"/>
    </source>
</evidence>
<dbReference type="AlphaFoldDB" id="A0A5J9STH0"/>
<evidence type="ECO:0000256" key="3">
    <source>
        <dbReference type="ARBA" id="ARBA00023002"/>
    </source>
</evidence>
<dbReference type="Gramene" id="TVU02331">
    <property type="protein sequence ID" value="TVU02331"/>
    <property type="gene ID" value="EJB05_52182"/>
</dbReference>
<feature type="domain" description="Fe2OG dioxygenase" evidence="5">
    <location>
        <begin position="207"/>
        <end position="308"/>
    </location>
</feature>
<dbReference type="PRINTS" id="PR00682">
    <property type="entry name" value="IPNSYNTHASE"/>
</dbReference>
<gene>
    <name evidence="6" type="ORF">EJB05_52182</name>
</gene>
<dbReference type="FunFam" id="2.60.120.330:FF:000018">
    <property type="entry name" value="2-oxoglutarate (2OG) and Fe(II)-dependent oxygenase superfamily protein"/>
    <property type="match status" value="2"/>
</dbReference>
<dbReference type="OrthoDB" id="677734at2759"/>
<dbReference type="InterPro" id="IPR050295">
    <property type="entry name" value="Plant_2OG-oxidoreductases"/>
</dbReference>
<evidence type="ECO:0000259" key="5">
    <source>
        <dbReference type="PROSITE" id="PS51471"/>
    </source>
</evidence>
<keyword evidence="2" id="KW-0479">Metal-binding</keyword>
<evidence type="ECO:0000256" key="1">
    <source>
        <dbReference type="ARBA" id="ARBA00008056"/>
    </source>
</evidence>
<keyword evidence="7" id="KW-1185">Reference proteome</keyword>
<protein>
    <recommendedName>
        <fullName evidence="5">Fe2OG dioxygenase domain-containing protein</fullName>
    </recommendedName>
</protein>
<dbReference type="PANTHER" id="PTHR47991">
    <property type="entry name" value="OXOGLUTARATE/IRON-DEPENDENT DIOXYGENASE"/>
    <property type="match status" value="1"/>
</dbReference>
<keyword evidence="3" id="KW-0560">Oxidoreductase</keyword>
<reference evidence="6 7" key="1">
    <citation type="journal article" date="2019" name="Sci. Rep.">
        <title>A high-quality genome of Eragrostis curvula grass provides insights into Poaceae evolution and supports new strategies to enhance forage quality.</title>
        <authorList>
            <person name="Carballo J."/>
            <person name="Santos B.A.C.M."/>
            <person name="Zappacosta D."/>
            <person name="Garbus I."/>
            <person name="Selva J.P."/>
            <person name="Gallo C.A."/>
            <person name="Diaz A."/>
            <person name="Albertini E."/>
            <person name="Caccamo M."/>
            <person name="Echenique V."/>
        </authorList>
    </citation>
    <scope>NUCLEOTIDE SEQUENCE [LARGE SCALE GENOMIC DNA]</scope>
    <source>
        <strain evidence="7">cv. Victoria</strain>
        <tissue evidence="6">Leaf</tissue>
    </source>
</reference>
<comment type="similarity">
    <text evidence="1">Belongs to the iron/ascorbate-dependent oxidoreductase family.</text>
</comment>
<evidence type="ECO:0000256" key="2">
    <source>
        <dbReference type="ARBA" id="ARBA00022723"/>
    </source>
</evidence>
<dbReference type="InterPro" id="IPR026992">
    <property type="entry name" value="DIOX_N"/>
</dbReference>
<dbReference type="Pfam" id="PF14226">
    <property type="entry name" value="DIOX_N"/>
    <property type="match status" value="2"/>
</dbReference>
<evidence type="ECO:0000256" key="4">
    <source>
        <dbReference type="ARBA" id="ARBA00023004"/>
    </source>
</evidence>
<dbReference type="Gene3D" id="2.60.120.330">
    <property type="entry name" value="B-lactam Antibiotic, Isopenicillin N Synthase, Chain"/>
    <property type="match status" value="2"/>
</dbReference>
<dbReference type="SUPFAM" id="SSF51197">
    <property type="entry name" value="Clavaminate synthase-like"/>
    <property type="match status" value="2"/>
</dbReference>
<proteinExistence type="inferred from homology"/>
<dbReference type="Proteomes" id="UP000324897">
    <property type="component" value="Unassembled WGS sequence"/>
</dbReference>
<dbReference type="PROSITE" id="PS51471">
    <property type="entry name" value="FE2OG_OXY"/>
    <property type="match status" value="2"/>
</dbReference>
<keyword evidence="4" id="KW-0408">Iron</keyword>
<sequence>MADDSCRLPSIVQELAATVKEPPSRYLLPEQERLGDQQLVGAEMPEPVPCIDLRQLLASDGAEEEAAKLRSALHNWGFFLVTNHGIETSLIDDVISSSREFFRQPIEQKQEYSNIIGGKKWQLQGYGNDPVKTQDQVLDWSDRLHLRVEPEEERDLALWPRHPESFRDLLHDYTLNCKRVKDDILRAMAKLLELDDDSLINHFGEKGSTYARFNYYPACPRPDLVLGIRPHSDVCALTLLLMDKDVGGLQVLRDGTWYSVPPVRDYALLVNVGVSLEIMTNGIFKGPVHRVVTNSEKERMSLAMFYSADLEKEIEPIAEFKQRKKKVPRNPMSDESWRLPTIVQELAATVKEPPSRYLLPEQERLGGQQLDGAEMPEPVPGIDLRRLLASDDGAEEEGAKLRSALQSWGFFLVTNHGIETSLIDAVRAVSCEFFRQPLEQKQEYSNLVDQGKQWQLEGYGNDPVKTQDQILDWSDRLHLRVEPEDERNIHRWPRHPESFRDLLHEYTFSCKRVKDGILRAMAKLLELDDDCLINQFGEKGSTYARFNYYPACPRPDLVLGIKPHSDVGVLTLLLMDKHVGGLQVLRDGTWYSVPPVHDYALLVNVGMSMEIMTNGIFRGPVHRVVTNSQKERMSVAMFYAADLGKEIEPIAELLNEKEPLRYKKIKCKDFVYANYEYLSKRERVIESLKI</sequence>
<dbReference type="InterPro" id="IPR005123">
    <property type="entry name" value="Oxoglu/Fe-dep_dioxygenase_dom"/>
</dbReference>
<dbReference type="GO" id="GO:0016491">
    <property type="term" value="F:oxidoreductase activity"/>
    <property type="evidence" value="ECO:0007669"/>
    <property type="project" value="UniProtKB-KW"/>
</dbReference>
<comment type="caution">
    <text evidence="6">The sequence shown here is derived from an EMBL/GenBank/DDBJ whole genome shotgun (WGS) entry which is preliminary data.</text>
</comment>